<dbReference type="RefSeq" id="WP_067978092.1">
    <property type="nucleotide sequence ID" value="NZ_CP014163.1"/>
</dbReference>
<dbReference type="KEGG" id="auh:AWM75_03090"/>
<evidence type="ECO:0000256" key="4">
    <source>
        <dbReference type="HAMAP-Rule" id="MF_01201"/>
    </source>
</evidence>
<comment type="similarity">
    <text evidence="4">Belongs to the alanine racemase family.</text>
</comment>
<dbReference type="SUPFAM" id="SSF50621">
    <property type="entry name" value="Alanine racemase C-terminal domain-like"/>
    <property type="match status" value="1"/>
</dbReference>
<dbReference type="NCBIfam" id="TIGR00492">
    <property type="entry name" value="alr"/>
    <property type="match status" value="1"/>
</dbReference>
<dbReference type="InterPro" id="IPR029066">
    <property type="entry name" value="PLP-binding_barrel"/>
</dbReference>
<gene>
    <name evidence="7" type="ORF">AWM75_03090</name>
</gene>
<comment type="catalytic activity">
    <reaction evidence="4">
        <text>L-alanine = D-alanine</text>
        <dbReference type="Rhea" id="RHEA:20249"/>
        <dbReference type="ChEBI" id="CHEBI:57416"/>
        <dbReference type="ChEBI" id="CHEBI:57972"/>
        <dbReference type="EC" id="5.1.1.1"/>
    </reaction>
</comment>
<dbReference type="OrthoDB" id="9813814at2"/>
<feature type="binding site" evidence="4 6">
    <location>
        <position position="138"/>
    </location>
    <ligand>
        <name>substrate</name>
    </ligand>
</feature>
<dbReference type="Gene3D" id="2.40.37.10">
    <property type="entry name" value="Lyase, Ornithine Decarboxylase, Chain A, domain 1"/>
    <property type="match status" value="1"/>
</dbReference>
<reference evidence="8" key="2">
    <citation type="submission" date="2016-01" db="EMBL/GenBank/DDBJ databases">
        <title>Six Aerococcus type strain genome sequencing and assembly using PacBio and Illumina Hiseq.</title>
        <authorList>
            <person name="Carkaci D."/>
            <person name="Dargis R."/>
            <person name="Nielsen X.C."/>
            <person name="Skovgaard O."/>
            <person name="Fuursted K."/>
            <person name="Christensen J.J."/>
        </authorList>
    </citation>
    <scope>NUCLEOTIDE SEQUENCE [LARGE SCALE GENOMIC DNA]</scope>
    <source>
        <strain evidence="8">CCUG42038B</strain>
    </source>
</reference>
<sequence length="374" mass="40176">MVAGIHRPSQVDVSLKHIIHNYQTYQNQIGKDKFLYAVVKADAYGHGAVPVSQALAQAGCDGFAVAIADEGLELRQAGIEQPILILGLSQSQDAVLLAEAGLDVTVSQLAWLQAAQPLLAQANFQLKIQLKIDSGMSRIGVRDVASGQDIIDYVTSHKQQFQLTGIFTHFATADSQTPASRAQQSQQAQSFKQLVAGLDLSQLDEAPLIHQSNTAMMTWYPEETLDAGRLGIGLYGVNPSNGELATGLDLKPALTWTSQIVAIKQMAGGEKVSYGATYTCQPGEWLATLPLGYADGLWRAYQGYQVLVAGQAAEIVGRVCMDQAIITLKAPVPIGTPVTLIGPGQSAEAMSRHSHTIGYEVLCAISSRIPRYYR</sequence>
<dbReference type="PANTHER" id="PTHR30511">
    <property type="entry name" value="ALANINE RACEMASE"/>
    <property type="match status" value="1"/>
</dbReference>
<keyword evidence="3 4" id="KW-0413">Isomerase</keyword>
<dbReference type="UniPathway" id="UPA00042">
    <property type="reaction ID" value="UER00497"/>
</dbReference>
<dbReference type="InterPro" id="IPR011079">
    <property type="entry name" value="Ala_racemase_C"/>
</dbReference>
<dbReference type="SUPFAM" id="SSF51419">
    <property type="entry name" value="PLP-binding barrel"/>
    <property type="match status" value="1"/>
</dbReference>
<name>A0A0X8FKL1_9LACT</name>
<dbReference type="Pfam" id="PF00842">
    <property type="entry name" value="Ala_racemase_C"/>
    <property type="match status" value="1"/>
</dbReference>
<evidence type="ECO:0000313" key="8">
    <source>
        <dbReference type="Proteomes" id="UP000062260"/>
    </source>
</evidence>
<dbReference type="AlphaFoldDB" id="A0A0X8FKL1"/>
<feature type="active site" description="Proton acceptor; specific for D-alanine" evidence="4">
    <location>
        <position position="40"/>
    </location>
</feature>
<dbReference type="PRINTS" id="PR00992">
    <property type="entry name" value="ALARACEMASE"/>
</dbReference>
<dbReference type="InterPro" id="IPR020622">
    <property type="entry name" value="Ala_racemase_pyridoxalP-BS"/>
</dbReference>
<evidence type="ECO:0000256" key="1">
    <source>
        <dbReference type="ARBA" id="ARBA00001933"/>
    </source>
</evidence>
<organism evidence="7 8">
    <name type="scientific">Aerococcus urinaehominis</name>
    <dbReference type="NCBI Taxonomy" id="128944"/>
    <lineage>
        <taxon>Bacteria</taxon>
        <taxon>Bacillati</taxon>
        <taxon>Bacillota</taxon>
        <taxon>Bacilli</taxon>
        <taxon>Lactobacillales</taxon>
        <taxon>Aerococcaceae</taxon>
        <taxon>Aerococcus</taxon>
    </lineage>
</organism>
<comment type="pathway">
    <text evidence="4">Amino-acid biosynthesis; D-alanine biosynthesis; D-alanine from L-alanine: step 1/1.</text>
</comment>
<dbReference type="GO" id="GO:0008784">
    <property type="term" value="F:alanine racemase activity"/>
    <property type="evidence" value="ECO:0007669"/>
    <property type="project" value="UniProtKB-UniRule"/>
</dbReference>
<dbReference type="GO" id="GO:0009252">
    <property type="term" value="P:peptidoglycan biosynthetic process"/>
    <property type="evidence" value="ECO:0007669"/>
    <property type="project" value="TreeGrafter"/>
</dbReference>
<keyword evidence="2 4" id="KW-0663">Pyridoxal phosphate</keyword>
<feature type="binding site" evidence="4 6">
    <location>
        <position position="321"/>
    </location>
    <ligand>
        <name>substrate</name>
    </ligand>
</feature>
<dbReference type="STRING" id="128944.AWM75_03090"/>
<dbReference type="EC" id="5.1.1.1" evidence="4"/>
<dbReference type="GO" id="GO:0030632">
    <property type="term" value="P:D-alanine biosynthetic process"/>
    <property type="evidence" value="ECO:0007669"/>
    <property type="project" value="UniProtKB-UniRule"/>
</dbReference>
<dbReference type="InterPro" id="IPR000821">
    <property type="entry name" value="Ala_racemase"/>
</dbReference>
<feature type="active site" description="Proton acceptor; specific for L-alanine" evidence="4">
    <location>
        <position position="274"/>
    </location>
</feature>
<dbReference type="GO" id="GO:0030170">
    <property type="term" value="F:pyridoxal phosphate binding"/>
    <property type="evidence" value="ECO:0007669"/>
    <property type="project" value="UniProtKB-UniRule"/>
</dbReference>
<dbReference type="CDD" id="cd00430">
    <property type="entry name" value="PLPDE_III_AR"/>
    <property type="match status" value="1"/>
</dbReference>
<dbReference type="HAMAP" id="MF_01201">
    <property type="entry name" value="Ala_racemase"/>
    <property type="match status" value="1"/>
</dbReference>
<dbReference type="GO" id="GO:0005829">
    <property type="term" value="C:cytosol"/>
    <property type="evidence" value="ECO:0007669"/>
    <property type="project" value="TreeGrafter"/>
</dbReference>
<dbReference type="Proteomes" id="UP000062260">
    <property type="component" value="Chromosome"/>
</dbReference>
<evidence type="ECO:0000256" key="5">
    <source>
        <dbReference type="PIRSR" id="PIRSR600821-50"/>
    </source>
</evidence>
<keyword evidence="8" id="KW-1185">Reference proteome</keyword>
<dbReference type="EMBL" id="CP014163">
    <property type="protein sequence ID" value="AMB99046.1"/>
    <property type="molecule type" value="Genomic_DNA"/>
</dbReference>
<evidence type="ECO:0000256" key="2">
    <source>
        <dbReference type="ARBA" id="ARBA00022898"/>
    </source>
</evidence>
<dbReference type="PROSITE" id="PS00395">
    <property type="entry name" value="ALANINE_RACEMASE"/>
    <property type="match status" value="1"/>
</dbReference>
<accession>A0A0X8FKL1</accession>
<dbReference type="InterPro" id="IPR009006">
    <property type="entry name" value="Ala_racemase/Decarboxylase_C"/>
</dbReference>
<proteinExistence type="inferred from homology"/>
<dbReference type="PANTHER" id="PTHR30511:SF0">
    <property type="entry name" value="ALANINE RACEMASE, CATABOLIC-RELATED"/>
    <property type="match status" value="1"/>
</dbReference>
<dbReference type="FunFam" id="3.20.20.10:FF:000002">
    <property type="entry name" value="Alanine racemase"/>
    <property type="match status" value="1"/>
</dbReference>
<protein>
    <recommendedName>
        <fullName evidence="4">Alanine racemase</fullName>
        <ecNumber evidence="4">5.1.1.1</ecNumber>
    </recommendedName>
</protein>
<dbReference type="Pfam" id="PF01168">
    <property type="entry name" value="Ala_racemase_N"/>
    <property type="match status" value="1"/>
</dbReference>
<reference evidence="7 8" key="1">
    <citation type="journal article" date="2016" name="Genome Announc.">
        <title>Complete Genome Sequences of Aerococcus christensenii CCUG 28831T, Aerococcus sanguinicola CCUG 43001T, Aerococcus urinae CCUG 36881T, Aerococcus urinaeequi CCUG 28094T, Aerococcus urinaehominis CCUG 42038 BT, and Aerococcus viridans CCUG 4311T.</title>
        <authorList>
            <person name="Carkaci D."/>
            <person name="Dargis R."/>
            <person name="Nielsen X.C."/>
            <person name="Skovgaard O."/>
            <person name="Fuursted K."/>
            <person name="Christensen J.J."/>
        </authorList>
    </citation>
    <scope>NUCLEOTIDE SEQUENCE [LARGE SCALE GENOMIC DNA]</scope>
    <source>
        <strain evidence="7 8">CCUG42038B</strain>
    </source>
</reference>
<comment type="function">
    <text evidence="4">Catalyzes the interconversion of L-alanine and D-alanine. May also act on other amino acids.</text>
</comment>
<evidence type="ECO:0000256" key="3">
    <source>
        <dbReference type="ARBA" id="ARBA00023235"/>
    </source>
</evidence>
<feature type="modified residue" description="N6-(pyridoxal phosphate)lysine" evidence="4 5">
    <location>
        <position position="40"/>
    </location>
</feature>
<evidence type="ECO:0000313" key="7">
    <source>
        <dbReference type="EMBL" id="AMB99046.1"/>
    </source>
</evidence>
<dbReference type="SMART" id="SM01005">
    <property type="entry name" value="Ala_racemase_C"/>
    <property type="match status" value="1"/>
</dbReference>
<comment type="cofactor">
    <cofactor evidence="1 4 5">
        <name>pyridoxal 5'-phosphate</name>
        <dbReference type="ChEBI" id="CHEBI:597326"/>
    </cofactor>
</comment>
<dbReference type="Gene3D" id="3.20.20.10">
    <property type="entry name" value="Alanine racemase"/>
    <property type="match status" value="1"/>
</dbReference>
<evidence type="ECO:0000256" key="6">
    <source>
        <dbReference type="PIRSR" id="PIRSR600821-52"/>
    </source>
</evidence>
<dbReference type="InterPro" id="IPR001608">
    <property type="entry name" value="Ala_racemase_N"/>
</dbReference>